<accession>A0A1F4ZC83</accession>
<dbReference type="AlphaFoldDB" id="A0A1F4ZC83"/>
<reference evidence="1 2" key="1">
    <citation type="journal article" date="2016" name="Nat. Commun.">
        <title>Thousands of microbial genomes shed light on interconnected biogeochemical processes in an aquifer system.</title>
        <authorList>
            <person name="Anantharaman K."/>
            <person name="Brown C.T."/>
            <person name="Hug L.A."/>
            <person name="Sharon I."/>
            <person name="Castelle C.J."/>
            <person name="Probst A.J."/>
            <person name="Thomas B.C."/>
            <person name="Singh A."/>
            <person name="Wilkins M.J."/>
            <person name="Karaoz U."/>
            <person name="Brodie E.L."/>
            <person name="Williams K.H."/>
            <person name="Hubbard S.S."/>
            <person name="Banfield J.F."/>
        </authorList>
    </citation>
    <scope>NUCLEOTIDE SEQUENCE [LARGE SCALE GENOMIC DNA]</scope>
</reference>
<dbReference type="STRING" id="1797259.A2989_04405"/>
<comment type="caution">
    <text evidence="1">The sequence shown here is derived from an EMBL/GenBank/DDBJ whole genome shotgun (WGS) entry which is preliminary data.</text>
</comment>
<name>A0A1F4ZC83_9BACT</name>
<gene>
    <name evidence="1" type="ORF">A2989_04405</name>
</gene>
<evidence type="ECO:0000313" key="1">
    <source>
        <dbReference type="EMBL" id="OGD03912.1"/>
    </source>
</evidence>
<dbReference type="EMBL" id="MEXN01000004">
    <property type="protein sequence ID" value="OGD03912.1"/>
    <property type="molecule type" value="Genomic_DNA"/>
</dbReference>
<proteinExistence type="predicted"/>
<sequence length="136" mass="15484">MAISLIEALYRIPRQANLTELTLRVLDGKEAVIICEYDSLTAPIIAQGCRDEKIPASSVGLRLIENWDREDLEMALRYILANVPHVFIAGFRHTRENLDPLVRVIEEASGKPIIPVRSHADVCYALHPERYREPPR</sequence>
<protein>
    <submittedName>
        <fullName evidence="1">Uncharacterized protein</fullName>
    </submittedName>
</protein>
<dbReference type="Proteomes" id="UP000177080">
    <property type="component" value="Unassembled WGS sequence"/>
</dbReference>
<evidence type="ECO:0000313" key="2">
    <source>
        <dbReference type="Proteomes" id="UP000177080"/>
    </source>
</evidence>
<organism evidence="1 2">
    <name type="scientific">Candidatus Amesbacteria bacterium RIFCSPLOWO2_01_FULL_48_25</name>
    <dbReference type="NCBI Taxonomy" id="1797259"/>
    <lineage>
        <taxon>Bacteria</taxon>
        <taxon>Candidatus Amesiibacteriota</taxon>
    </lineage>
</organism>